<dbReference type="Proteomes" id="UP000234505">
    <property type="component" value="Unassembled WGS sequence"/>
</dbReference>
<dbReference type="AlphaFoldDB" id="A0A2J4PNQ4"/>
<feature type="non-terminal residue" evidence="1">
    <location>
        <position position="49"/>
    </location>
</feature>
<keyword evidence="1" id="KW-0808">Transferase</keyword>
<protein>
    <submittedName>
        <fullName evidence="1">Phosphoenolpyruvate carboxykinase</fullName>
    </submittedName>
</protein>
<name>A0A2J4PNQ4_9ENTR</name>
<keyword evidence="1" id="KW-0418">Kinase</keyword>
<organism evidence="1 2">
    <name type="scientific">Klebsiella michiganensis</name>
    <dbReference type="NCBI Taxonomy" id="1134687"/>
    <lineage>
        <taxon>Bacteria</taxon>
        <taxon>Pseudomonadati</taxon>
        <taxon>Pseudomonadota</taxon>
        <taxon>Gammaproteobacteria</taxon>
        <taxon>Enterobacterales</taxon>
        <taxon>Enterobacteriaceae</taxon>
        <taxon>Klebsiella/Raoultella group</taxon>
        <taxon>Klebsiella</taxon>
    </lineage>
</organism>
<reference evidence="1 2" key="1">
    <citation type="submission" date="2017-11" db="EMBL/GenBank/DDBJ databases">
        <authorList>
            <person name="Han C.G."/>
        </authorList>
    </citation>
    <scope>NUCLEOTIDE SEQUENCE [LARGE SCALE GENOMIC DNA]</scope>
    <source>
        <strain evidence="1 2">A11</strain>
    </source>
</reference>
<evidence type="ECO:0000313" key="1">
    <source>
        <dbReference type="EMBL" id="PLL20423.1"/>
    </source>
</evidence>
<gene>
    <name evidence="1" type="ORF">CWN50_31290</name>
</gene>
<evidence type="ECO:0000313" key="2">
    <source>
        <dbReference type="Proteomes" id="UP000234505"/>
    </source>
</evidence>
<sequence length="49" mass="5370">MSRIESVKDALLSLGIQESSELFYNPDYDLLIAHETSPELTGAARGVMT</sequence>
<keyword evidence="1" id="KW-0670">Pyruvate</keyword>
<proteinExistence type="predicted"/>
<reference evidence="1 2" key="2">
    <citation type="submission" date="2018-01" db="EMBL/GenBank/DDBJ databases">
        <title>Genomic study of Klebsiella pneumoniae.</title>
        <authorList>
            <person name="Yang Y."/>
            <person name="Bicalho R."/>
        </authorList>
    </citation>
    <scope>NUCLEOTIDE SEQUENCE [LARGE SCALE GENOMIC DNA]</scope>
    <source>
        <strain evidence="1 2">A11</strain>
    </source>
</reference>
<dbReference type="EMBL" id="PIDS01001701">
    <property type="protein sequence ID" value="PLL20423.1"/>
    <property type="molecule type" value="Genomic_DNA"/>
</dbReference>
<accession>A0A2J4PNQ4</accession>
<dbReference type="GO" id="GO:0016301">
    <property type="term" value="F:kinase activity"/>
    <property type="evidence" value="ECO:0007669"/>
    <property type="project" value="UniProtKB-KW"/>
</dbReference>
<comment type="caution">
    <text evidence="1">The sequence shown here is derived from an EMBL/GenBank/DDBJ whole genome shotgun (WGS) entry which is preliminary data.</text>
</comment>